<reference evidence="1 2" key="1">
    <citation type="submission" date="2019-05" db="EMBL/GenBank/DDBJ databases">
        <title>Another draft genome of Portunus trituberculatus and its Hox gene families provides insights of decapod evolution.</title>
        <authorList>
            <person name="Jeong J.-H."/>
            <person name="Song I."/>
            <person name="Kim S."/>
            <person name="Choi T."/>
            <person name="Kim D."/>
            <person name="Ryu S."/>
            <person name="Kim W."/>
        </authorList>
    </citation>
    <scope>NUCLEOTIDE SEQUENCE [LARGE SCALE GENOMIC DNA]</scope>
    <source>
        <tissue evidence="1">Muscle</tissue>
    </source>
</reference>
<gene>
    <name evidence="1" type="ORF">E2C01_007659</name>
</gene>
<protein>
    <submittedName>
        <fullName evidence="1">Uncharacterized protein</fullName>
    </submittedName>
</protein>
<evidence type="ECO:0000313" key="1">
    <source>
        <dbReference type="EMBL" id="MPC14881.1"/>
    </source>
</evidence>
<keyword evidence="2" id="KW-1185">Reference proteome</keyword>
<dbReference type="Proteomes" id="UP000324222">
    <property type="component" value="Unassembled WGS sequence"/>
</dbReference>
<dbReference type="AlphaFoldDB" id="A0A5B7D109"/>
<sequence length="133" mass="14639">MHNTSPSVSSPNTALENINITFMREEFPFILKKSLDTESAQQHVCTVGKESLGLKLPILELQLTKRDDLQNTSDLGGCQLCKKKNECGLRWCGWRGSCVAVHAGPPRTRQSALSPPAAMLPQDSRQVVVATDY</sequence>
<name>A0A5B7D109_PORTR</name>
<dbReference type="EMBL" id="VSRR010000386">
    <property type="protein sequence ID" value="MPC14881.1"/>
    <property type="molecule type" value="Genomic_DNA"/>
</dbReference>
<evidence type="ECO:0000313" key="2">
    <source>
        <dbReference type="Proteomes" id="UP000324222"/>
    </source>
</evidence>
<comment type="caution">
    <text evidence="1">The sequence shown here is derived from an EMBL/GenBank/DDBJ whole genome shotgun (WGS) entry which is preliminary data.</text>
</comment>
<accession>A0A5B7D109</accession>
<proteinExistence type="predicted"/>
<organism evidence="1 2">
    <name type="scientific">Portunus trituberculatus</name>
    <name type="common">Swimming crab</name>
    <name type="synonym">Neptunus trituberculatus</name>
    <dbReference type="NCBI Taxonomy" id="210409"/>
    <lineage>
        <taxon>Eukaryota</taxon>
        <taxon>Metazoa</taxon>
        <taxon>Ecdysozoa</taxon>
        <taxon>Arthropoda</taxon>
        <taxon>Crustacea</taxon>
        <taxon>Multicrustacea</taxon>
        <taxon>Malacostraca</taxon>
        <taxon>Eumalacostraca</taxon>
        <taxon>Eucarida</taxon>
        <taxon>Decapoda</taxon>
        <taxon>Pleocyemata</taxon>
        <taxon>Brachyura</taxon>
        <taxon>Eubrachyura</taxon>
        <taxon>Portunoidea</taxon>
        <taxon>Portunidae</taxon>
        <taxon>Portuninae</taxon>
        <taxon>Portunus</taxon>
    </lineage>
</organism>